<dbReference type="Gene3D" id="3.40.50.150">
    <property type="entry name" value="Vaccinia Virus protein VP39"/>
    <property type="match status" value="1"/>
</dbReference>
<dbReference type="InterPro" id="IPR029063">
    <property type="entry name" value="SAM-dependent_MTases_sf"/>
</dbReference>
<dbReference type="SUPFAM" id="SSF53335">
    <property type="entry name" value="S-adenosyl-L-methionine-dependent methyltransferases"/>
    <property type="match status" value="1"/>
</dbReference>
<organism evidence="1 2">
    <name type="scientific">Dechloromonas hankyongensis</name>
    <dbReference type="NCBI Taxonomy" id="2908002"/>
    <lineage>
        <taxon>Bacteria</taxon>
        <taxon>Pseudomonadati</taxon>
        <taxon>Pseudomonadota</taxon>
        <taxon>Betaproteobacteria</taxon>
        <taxon>Rhodocyclales</taxon>
        <taxon>Azonexaceae</taxon>
        <taxon>Dechloromonas</taxon>
    </lineage>
</organism>
<comment type="caution">
    <text evidence="1">The sequence shown here is derived from an EMBL/GenBank/DDBJ whole genome shotgun (WGS) entry which is preliminary data.</text>
</comment>
<dbReference type="Pfam" id="PF07021">
    <property type="entry name" value="MetW"/>
    <property type="match status" value="1"/>
</dbReference>
<evidence type="ECO:0000313" key="2">
    <source>
        <dbReference type="Proteomes" id="UP001165384"/>
    </source>
</evidence>
<proteinExistence type="predicted"/>
<dbReference type="RefSeq" id="WP_275707387.1">
    <property type="nucleotide sequence ID" value="NZ_JAKLTN010000001.1"/>
</dbReference>
<dbReference type="Proteomes" id="UP001165384">
    <property type="component" value="Unassembled WGS sequence"/>
</dbReference>
<gene>
    <name evidence="1" type="primary">metW</name>
    <name evidence="1" type="ORF">LZ012_02950</name>
</gene>
<name>A0ABS9JYH3_9RHOO</name>
<dbReference type="EMBL" id="JAKLTN010000001">
    <property type="protein sequence ID" value="MCG2575950.1"/>
    <property type="molecule type" value="Genomic_DNA"/>
</dbReference>
<protein>
    <submittedName>
        <fullName evidence="1">Methionine biosynthesis protein MetW</fullName>
    </submittedName>
</protein>
<dbReference type="CDD" id="cd02440">
    <property type="entry name" value="AdoMet_MTases"/>
    <property type="match status" value="1"/>
</dbReference>
<evidence type="ECO:0000313" key="1">
    <source>
        <dbReference type="EMBL" id="MCG2575950.1"/>
    </source>
</evidence>
<reference evidence="1" key="1">
    <citation type="submission" date="2022-01" db="EMBL/GenBank/DDBJ databases">
        <authorList>
            <person name="Jo J.-H."/>
            <person name="Im W.-T."/>
        </authorList>
    </citation>
    <scope>NUCLEOTIDE SEQUENCE</scope>
    <source>
        <strain evidence="1">XY25</strain>
    </source>
</reference>
<sequence length="204" mass="23124">MTAHTLGRPDFDIISAWIEPGHRVLDLGCGDGTLLKHLIDTRGVRGVGVEIDDANILAAIKNGINVLQGNLEKGLDEFTDQSFDHVVLSRTLQTVRHTEGILREMLRVGREAVISFPNFAYWKNLRSVLDGRMPVSEDLPYQWYDSPNVRFFTLLDFEALCTRMGLIIRERHVLDEGGNMVENDDERELNFLGSLAVYRLTQAR</sequence>
<dbReference type="InterPro" id="IPR010743">
    <property type="entry name" value="Methionine_synth_MetW"/>
</dbReference>
<keyword evidence="2" id="KW-1185">Reference proteome</keyword>
<accession>A0ABS9JYH3</accession>
<dbReference type="NCBIfam" id="TIGR02081">
    <property type="entry name" value="metW"/>
    <property type="match status" value="1"/>
</dbReference>